<feature type="region of interest" description="Disordered" evidence="1">
    <location>
        <begin position="378"/>
        <end position="398"/>
    </location>
</feature>
<accession>L7KNP9</accession>
<name>L7KNP9_9ACTN</name>
<reference evidence="2 3" key="1">
    <citation type="submission" date="2012-12" db="EMBL/GenBank/DDBJ databases">
        <title>Whole genome shotgun sequence of Gordonia aichiensis NBRC 108223.</title>
        <authorList>
            <person name="Isaki-Nakamura S."/>
            <person name="Hosoyama A."/>
            <person name="Tsuchikane K."/>
            <person name="Ando Y."/>
            <person name="Baba S."/>
            <person name="Ohji S."/>
            <person name="Hamada M."/>
            <person name="Tamura T."/>
            <person name="Yamazoe A."/>
            <person name="Yamazaki S."/>
            <person name="Fujita N."/>
        </authorList>
    </citation>
    <scope>NUCLEOTIDE SEQUENCE [LARGE SCALE GENOMIC DNA]</scope>
    <source>
        <strain evidence="2 3">NBRC 108223</strain>
    </source>
</reference>
<proteinExistence type="predicted"/>
<dbReference type="STRING" id="1220583.GOACH_15_00640"/>
<organism evidence="2 3">
    <name type="scientific">Gordonia aichiensis NBRC 108223</name>
    <dbReference type="NCBI Taxonomy" id="1220583"/>
    <lineage>
        <taxon>Bacteria</taxon>
        <taxon>Bacillati</taxon>
        <taxon>Actinomycetota</taxon>
        <taxon>Actinomycetes</taxon>
        <taxon>Mycobacteriales</taxon>
        <taxon>Gordoniaceae</taxon>
        <taxon>Gordonia</taxon>
    </lineage>
</organism>
<dbReference type="eggNOG" id="COG0457">
    <property type="taxonomic scope" value="Bacteria"/>
</dbReference>
<comment type="caution">
    <text evidence="2">The sequence shown here is derived from an EMBL/GenBank/DDBJ whole genome shotgun (WGS) entry which is preliminary data.</text>
</comment>
<feature type="compositionally biased region" description="Basic residues" evidence="1">
    <location>
        <begin position="378"/>
        <end position="393"/>
    </location>
</feature>
<dbReference type="EMBL" id="BANR01000015">
    <property type="protein sequence ID" value="GAC49572.1"/>
    <property type="molecule type" value="Genomic_DNA"/>
</dbReference>
<evidence type="ECO:0000313" key="3">
    <source>
        <dbReference type="Proteomes" id="UP000010988"/>
    </source>
</evidence>
<dbReference type="AlphaFoldDB" id="L7KNP9"/>
<sequence>MQTYAVSSAPMWTLHAGIDAPIQRHAAGSPMKASALIQPPNTPPNTPAEIDERREAVDTWAWNNDFGPAIEPAKPANVQGALDKLDAGTVGYYLLEFTNGDCYLGQSISIADRLKGHRTVHKDIRSVRLLPDPAARSLVNPLRHLLDRETSLIHSLQTAGLPARNKAQMTYLTGDGLPIDEIFESIGTTAADWLYDPISCNRSDREAGRALTPSADQLAAGEAAYKRWLERTGEHADAVRSLFRTYMARCLPLPLHTEYLHWVLSSPQVIPRHRTLSNLDIGWTEAFRTMIGKDGHLSGMLHVNGIGLLDDHMSDDALVRFMRQHPGVSVTQSPYQAAGPFNLMLWAPDLESVADLLDDTAVTRAAAIAALHLMRKAKPGKNRKITQSHSGKRNPRDRAVVRSIAKSVEEVLIDFDDGEYISRLNPDAVLDHQASKPLAIDQDDACAHAAGVLAGTR</sequence>
<evidence type="ECO:0000256" key="1">
    <source>
        <dbReference type="SAM" id="MobiDB-lite"/>
    </source>
</evidence>
<evidence type="ECO:0008006" key="4">
    <source>
        <dbReference type="Google" id="ProtNLM"/>
    </source>
</evidence>
<protein>
    <recommendedName>
        <fullName evidence="4">GIY-YIG domain-containing protein</fullName>
    </recommendedName>
</protein>
<evidence type="ECO:0000313" key="2">
    <source>
        <dbReference type="EMBL" id="GAC49572.1"/>
    </source>
</evidence>
<dbReference type="Proteomes" id="UP000010988">
    <property type="component" value="Unassembled WGS sequence"/>
</dbReference>
<gene>
    <name evidence="2" type="ORF">GOACH_15_00640</name>
</gene>
<keyword evidence="3" id="KW-1185">Reference proteome</keyword>